<dbReference type="InterPro" id="IPR036388">
    <property type="entry name" value="WH-like_DNA-bd_sf"/>
</dbReference>
<sequence length="109" mass="11491">MGRGLPVVLSVTEFRVLDRLVRHVGTVQHFATLLKAGWDVSDPSARARVKFTASRLRGKLDATPVGGGSIVSVRGIGYLYRSPTAPPLPAARPPSAPGGYGHAHALRGL</sequence>
<evidence type="ECO:0000313" key="5">
    <source>
        <dbReference type="EMBL" id="MFD1312713.1"/>
    </source>
</evidence>
<reference evidence="6" key="1">
    <citation type="journal article" date="2019" name="Int. J. Syst. Evol. Microbiol.">
        <title>The Global Catalogue of Microorganisms (GCM) 10K type strain sequencing project: providing services to taxonomists for standard genome sequencing and annotation.</title>
        <authorList>
            <consortium name="The Broad Institute Genomics Platform"/>
            <consortium name="The Broad Institute Genome Sequencing Center for Infectious Disease"/>
            <person name="Wu L."/>
            <person name="Ma J."/>
        </authorList>
    </citation>
    <scope>NUCLEOTIDE SEQUENCE [LARGE SCALE GENOMIC DNA]</scope>
    <source>
        <strain evidence="6">CGMCC 4.7020</strain>
    </source>
</reference>
<evidence type="ECO:0000256" key="1">
    <source>
        <dbReference type="ARBA" id="ARBA00023125"/>
    </source>
</evidence>
<evidence type="ECO:0000259" key="4">
    <source>
        <dbReference type="PROSITE" id="PS51755"/>
    </source>
</evidence>
<dbReference type="Proteomes" id="UP001597058">
    <property type="component" value="Unassembled WGS sequence"/>
</dbReference>
<dbReference type="RefSeq" id="WP_381238824.1">
    <property type="nucleotide sequence ID" value="NZ_JBHSKH010000058.1"/>
</dbReference>
<keyword evidence="6" id="KW-1185">Reference proteome</keyword>
<dbReference type="Gene3D" id="1.10.10.10">
    <property type="entry name" value="Winged helix-like DNA-binding domain superfamily/Winged helix DNA-binding domain"/>
    <property type="match status" value="1"/>
</dbReference>
<accession>A0ABW3XSX6</accession>
<organism evidence="5 6">
    <name type="scientific">Streptomyces kaempferi</name>
    <dbReference type="NCBI Taxonomy" id="333725"/>
    <lineage>
        <taxon>Bacteria</taxon>
        <taxon>Bacillati</taxon>
        <taxon>Actinomycetota</taxon>
        <taxon>Actinomycetes</taxon>
        <taxon>Kitasatosporales</taxon>
        <taxon>Streptomycetaceae</taxon>
        <taxon>Streptomyces</taxon>
    </lineage>
</organism>
<dbReference type="PROSITE" id="PS51755">
    <property type="entry name" value="OMPR_PHOB"/>
    <property type="match status" value="1"/>
</dbReference>
<dbReference type="InterPro" id="IPR001867">
    <property type="entry name" value="OmpR/PhoB-type_DNA-bd"/>
</dbReference>
<evidence type="ECO:0000313" key="6">
    <source>
        <dbReference type="Proteomes" id="UP001597058"/>
    </source>
</evidence>
<evidence type="ECO:0000256" key="3">
    <source>
        <dbReference type="SAM" id="MobiDB-lite"/>
    </source>
</evidence>
<name>A0ABW3XSX6_9ACTN</name>
<evidence type="ECO:0000256" key="2">
    <source>
        <dbReference type="PROSITE-ProRule" id="PRU01091"/>
    </source>
</evidence>
<feature type="region of interest" description="Disordered" evidence="3">
    <location>
        <begin position="89"/>
        <end position="109"/>
    </location>
</feature>
<feature type="DNA-binding region" description="OmpR/PhoB-type" evidence="2">
    <location>
        <begin position="1"/>
        <end position="82"/>
    </location>
</feature>
<gene>
    <name evidence="5" type="ORF">ACFQ5X_44005</name>
</gene>
<dbReference type="Pfam" id="PF00486">
    <property type="entry name" value="Trans_reg_C"/>
    <property type="match status" value="1"/>
</dbReference>
<dbReference type="InterPro" id="IPR016032">
    <property type="entry name" value="Sig_transdc_resp-reg_C-effctor"/>
</dbReference>
<proteinExistence type="predicted"/>
<dbReference type="SUPFAM" id="SSF46894">
    <property type="entry name" value="C-terminal effector domain of the bipartite response regulators"/>
    <property type="match status" value="1"/>
</dbReference>
<dbReference type="EMBL" id="JBHTMM010000133">
    <property type="protein sequence ID" value="MFD1312713.1"/>
    <property type="molecule type" value="Genomic_DNA"/>
</dbReference>
<feature type="domain" description="OmpR/PhoB-type" evidence="4">
    <location>
        <begin position="1"/>
        <end position="82"/>
    </location>
</feature>
<protein>
    <submittedName>
        <fullName evidence="5">Helix-turn-helix domain-containing protein</fullName>
    </submittedName>
</protein>
<keyword evidence="1 2" id="KW-0238">DNA-binding</keyword>
<dbReference type="SMART" id="SM00862">
    <property type="entry name" value="Trans_reg_C"/>
    <property type="match status" value="1"/>
</dbReference>
<comment type="caution">
    <text evidence="5">The sequence shown here is derived from an EMBL/GenBank/DDBJ whole genome shotgun (WGS) entry which is preliminary data.</text>
</comment>